<dbReference type="Pfam" id="PF01926">
    <property type="entry name" value="MMR_HSR1"/>
    <property type="match status" value="1"/>
</dbReference>
<proteinExistence type="predicted"/>
<keyword evidence="1" id="KW-0175">Coiled coil</keyword>
<protein>
    <recommendedName>
        <fullName evidence="2">C2H2-type domain-containing protein</fullName>
    </recommendedName>
</protein>
<dbReference type="InterPro" id="IPR013087">
    <property type="entry name" value="Znf_C2H2_type"/>
</dbReference>
<dbReference type="EMBL" id="MDYP01000093">
    <property type="protein sequence ID" value="OQD96236.1"/>
    <property type="molecule type" value="Genomic_DNA"/>
</dbReference>
<dbReference type="InterPro" id="IPR006073">
    <property type="entry name" value="GTP-bd"/>
</dbReference>
<dbReference type="SUPFAM" id="SSF69989">
    <property type="entry name" value="C-terminal domain of PLC-beta"/>
    <property type="match status" value="1"/>
</dbReference>
<dbReference type="PROSITE" id="PS00028">
    <property type="entry name" value="ZINC_FINGER_C2H2_1"/>
    <property type="match status" value="1"/>
</dbReference>
<evidence type="ECO:0000313" key="4">
    <source>
        <dbReference type="Proteomes" id="UP000191518"/>
    </source>
</evidence>
<reference evidence="4" key="1">
    <citation type="journal article" date="2017" name="Nat. Microbiol.">
        <title>Global analysis of biosynthetic gene clusters reveals vast potential of secondary metabolite production in Penicillium species.</title>
        <authorList>
            <person name="Nielsen J.C."/>
            <person name="Grijseels S."/>
            <person name="Prigent S."/>
            <person name="Ji B."/>
            <person name="Dainat J."/>
            <person name="Nielsen K.F."/>
            <person name="Frisvad J.C."/>
            <person name="Workman M."/>
            <person name="Nielsen J."/>
        </authorList>
    </citation>
    <scope>NUCLEOTIDE SEQUENCE [LARGE SCALE GENOMIC DNA]</scope>
    <source>
        <strain evidence="4">IBT 29486</strain>
    </source>
</reference>
<dbReference type="InterPro" id="IPR027417">
    <property type="entry name" value="P-loop_NTPase"/>
</dbReference>
<dbReference type="Gene3D" id="3.40.50.300">
    <property type="entry name" value="P-loop containing nucleotide triphosphate hydrolases"/>
    <property type="match status" value="1"/>
</dbReference>
<evidence type="ECO:0000259" key="2">
    <source>
        <dbReference type="PROSITE" id="PS00028"/>
    </source>
</evidence>
<accession>A0A1V6R4W5</accession>
<feature type="domain" description="C2H2-type" evidence="2">
    <location>
        <begin position="350"/>
        <end position="371"/>
    </location>
</feature>
<name>A0A1V6R4W5_9EURO</name>
<organism evidence="3 4">
    <name type="scientific">Penicillium vulpinum</name>
    <dbReference type="NCBI Taxonomy" id="29845"/>
    <lineage>
        <taxon>Eukaryota</taxon>
        <taxon>Fungi</taxon>
        <taxon>Dikarya</taxon>
        <taxon>Ascomycota</taxon>
        <taxon>Pezizomycotina</taxon>
        <taxon>Eurotiomycetes</taxon>
        <taxon>Eurotiomycetidae</taxon>
        <taxon>Eurotiales</taxon>
        <taxon>Aspergillaceae</taxon>
        <taxon>Penicillium</taxon>
    </lineage>
</organism>
<evidence type="ECO:0000313" key="3">
    <source>
        <dbReference type="EMBL" id="OQD96236.1"/>
    </source>
</evidence>
<dbReference type="CDD" id="cd00882">
    <property type="entry name" value="Ras_like_GTPase"/>
    <property type="match status" value="1"/>
</dbReference>
<feature type="coiled-coil region" evidence="1">
    <location>
        <begin position="216"/>
        <end position="338"/>
    </location>
</feature>
<dbReference type="SUPFAM" id="SSF52540">
    <property type="entry name" value="P-loop containing nucleoside triphosphate hydrolases"/>
    <property type="match status" value="1"/>
</dbReference>
<gene>
    <name evidence="3" type="ORF">PENVUL_c093G04690</name>
</gene>
<dbReference type="STRING" id="29845.A0A1V6R4W5"/>
<comment type="caution">
    <text evidence="3">The sequence shown here is derived from an EMBL/GenBank/DDBJ whole genome shotgun (WGS) entry which is preliminary data.</text>
</comment>
<dbReference type="Proteomes" id="UP000191518">
    <property type="component" value="Unassembled WGS sequence"/>
</dbReference>
<dbReference type="GO" id="GO:0005525">
    <property type="term" value="F:GTP binding"/>
    <property type="evidence" value="ECO:0007669"/>
    <property type="project" value="InterPro"/>
</dbReference>
<sequence length="406" mass="47264">MGMTGSGKSTFISHCTKERVAISEPGALESCTQEVFVYKCKHFGPNANVYLVDTPGFDDTTRNDTDILKEIATWLTRQYQQKVCLSGILYLHRISDNRMGGCAYRNLSMFKKLCGDEGVKNVVFLTTFWERLDDSSVGESRELTLKNTDKFWGFFVKKGANVKRHWNNVDSALSILAKFVPVSTDERPDEMKLAIQTEMVDSHKNLDQTSAGQELQSEFKKERLKMKQEMKEREEEIKAERDQEMREILRQDQKRQAQELKRRDMEMQDLKISMERMHEEKIQQLEARLRRESRQHQKRMEEMQKKYEKDLQEIRGKRDRMEGRVKDLSRKIGNLTNRRPKKTEPLYQGCLFCVEEFTDLNELCNHVQSKHFTPSPEVAASDAESDYDGLSTVGHNGLLDTRHVVG</sequence>
<keyword evidence="4" id="KW-1185">Reference proteome</keyword>
<evidence type="ECO:0000256" key="1">
    <source>
        <dbReference type="SAM" id="Coils"/>
    </source>
</evidence>
<dbReference type="AlphaFoldDB" id="A0A1V6R4W5"/>